<dbReference type="AlphaFoldDB" id="A0A4Y2J619"/>
<proteinExistence type="predicted"/>
<evidence type="ECO:0000313" key="3">
    <source>
        <dbReference type="Proteomes" id="UP000499080"/>
    </source>
</evidence>
<gene>
    <name evidence="2" type="ORF">AVEN_91612_1</name>
</gene>
<organism evidence="2 3">
    <name type="scientific">Araneus ventricosus</name>
    <name type="common">Orbweaver spider</name>
    <name type="synonym">Epeira ventricosa</name>
    <dbReference type="NCBI Taxonomy" id="182803"/>
    <lineage>
        <taxon>Eukaryota</taxon>
        <taxon>Metazoa</taxon>
        <taxon>Ecdysozoa</taxon>
        <taxon>Arthropoda</taxon>
        <taxon>Chelicerata</taxon>
        <taxon>Arachnida</taxon>
        <taxon>Araneae</taxon>
        <taxon>Araneomorphae</taxon>
        <taxon>Entelegynae</taxon>
        <taxon>Araneoidea</taxon>
        <taxon>Araneidae</taxon>
        <taxon>Araneus</taxon>
    </lineage>
</organism>
<dbReference type="EMBL" id="BGPR01188942">
    <property type="protein sequence ID" value="GBM85587.1"/>
    <property type="molecule type" value="Genomic_DNA"/>
</dbReference>
<keyword evidence="3" id="KW-1185">Reference proteome</keyword>
<evidence type="ECO:0000313" key="2">
    <source>
        <dbReference type="EMBL" id="GBM85587.1"/>
    </source>
</evidence>
<sequence>VPRRNNKEIQNGAALVALQYTAPRVAPSVGRTIHRHLEATGSTITASSDENLFAGTSTPDLSRSPLSFDDVQCLPRKKFT</sequence>
<name>A0A4Y2J619_ARAVE</name>
<reference evidence="2 3" key="1">
    <citation type="journal article" date="2019" name="Sci. Rep.">
        <title>Orb-weaving spider Araneus ventricosus genome elucidates the spidroin gene catalogue.</title>
        <authorList>
            <person name="Kono N."/>
            <person name="Nakamura H."/>
            <person name="Ohtoshi R."/>
            <person name="Moran D.A.P."/>
            <person name="Shinohara A."/>
            <person name="Yoshida Y."/>
            <person name="Fujiwara M."/>
            <person name="Mori M."/>
            <person name="Tomita M."/>
            <person name="Arakawa K."/>
        </authorList>
    </citation>
    <scope>NUCLEOTIDE SEQUENCE [LARGE SCALE GENOMIC DNA]</scope>
</reference>
<comment type="caution">
    <text evidence="2">The sequence shown here is derived from an EMBL/GenBank/DDBJ whole genome shotgun (WGS) entry which is preliminary data.</text>
</comment>
<feature type="region of interest" description="Disordered" evidence="1">
    <location>
        <begin position="44"/>
        <end position="64"/>
    </location>
</feature>
<evidence type="ECO:0000256" key="1">
    <source>
        <dbReference type="SAM" id="MobiDB-lite"/>
    </source>
</evidence>
<feature type="non-terminal residue" evidence="2">
    <location>
        <position position="1"/>
    </location>
</feature>
<dbReference type="Proteomes" id="UP000499080">
    <property type="component" value="Unassembled WGS sequence"/>
</dbReference>
<accession>A0A4Y2J619</accession>
<protein>
    <submittedName>
        <fullName evidence="2">Uncharacterized protein</fullName>
    </submittedName>
</protein>